<accession>A0A387HB48</accession>
<dbReference type="Proteomes" id="UP000271554">
    <property type="component" value="Chromosome"/>
</dbReference>
<dbReference type="GO" id="GO:0006633">
    <property type="term" value="P:fatty acid biosynthetic process"/>
    <property type="evidence" value="ECO:0007669"/>
    <property type="project" value="TreeGrafter"/>
</dbReference>
<feature type="domain" description="Carrier" evidence="7">
    <location>
        <begin position="358"/>
        <end position="437"/>
    </location>
</feature>
<evidence type="ECO:0000313" key="8">
    <source>
        <dbReference type="EMBL" id="AYG77997.1"/>
    </source>
</evidence>
<dbReference type="SUPFAM" id="SSF52151">
    <property type="entry name" value="FabD/lysophospholipase-like"/>
    <property type="match status" value="1"/>
</dbReference>
<dbReference type="InterPro" id="IPR009081">
    <property type="entry name" value="PP-bd_ACP"/>
</dbReference>
<keyword evidence="4 8" id="KW-0012">Acyltransferase</keyword>
<dbReference type="RefSeq" id="WP_120719380.1">
    <property type="nucleotide sequence ID" value="NZ_CP032698.1"/>
</dbReference>
<dbReference type="GO" id="GO:0004314">
    <property type="term" value="F:[acyl-carrier-protein] S-malonyltransferase activity"/>
    <property type="evidence" value="ECO:0007669"/>
    <property type="project" value="UniProtKB-EC"/>
</dbReference>
<dbReference type="AlphaFoldDB" id="A0A387HB48"/>
<dbReference type="InterPro" id="IPR014043">
    <property type="entry name" value="Acyl_transferase_dom"/>
</dbReference>
<reference evidence="8 9" key="1">
    <citation type="submission" date="2018-10" db="EMBL/GenBank/DDBJ databases">
        <title>Relationship between Morphology and Antimicrobial Activity in Streptomyces.</title>
        <authorList>
            <person name="Kang H.J."/>
            <person name="Kim S.B."/>
        </authorList>
    </citation>
    <scope>NUCLEOTIDE SEQUENCE [LARGE SCALE GENOMIC DNA]</scope>
    <source>
        <strain evidence="8 9">BH38</strain>
    </source>
</reference>
<evidence type="ECO:0000259" key="7">
    <source>
        <dbReference type="PROSITE" id="PS50075"/>
    </source>
</evidence>
<dbReference type="PANTHER" id="PTHR42681">
    <property type="entry name" value="MALONYL-COA-ACYL CARRIER PROTEIN TRANSACYLASE, MITOCHONDRIAL"/>
    <property type="match status" value="1"/>
</dbReference>
<gene>
    <name evidence="8" type="primary">fenF</name>
    <name evidence="8" type="ORF">DWB77_00104</name>
</gene>
<dbReference type="KEGG" id="shun:DWB77_00104"/>
<organism evidence="8 9">
    <name type="scientific">Streptomyces hundungensis</name>
    <dbReference type="NCBI Taxonomy" id="1077946"/>
    <lineage>
        <taxon>Bacteria</taxon>
        <taxon>Bacillati</taxon>
        <taxon>Actinomycetota</taxon>
        <taxon>Actinomycetes</taxon>
        <taxon>Kitasatosporales</taxon>
        <taxon>Streptomycetaceae</taxon>
        <taxon>Streptomyces</taxon>
    </lineage>
</organism>
<keyword evidence="3" id="KW-0045">Antibiotic biosynthesis</keyword>
<evidence type="ECO:0000256" key="4">
    <source>
        <dbReference type="ARBA" id="ARBA00023315"/>
    </source>
</evidence>
<dbReference type="Gene3D" id="1.10.1200.10">
    <property type="entry name" value="ACP-like"/>
    <property type="match status" value="1"/>
</dbReference>
<evidence type="ECO:0000256" key="6">
    <source>
        <dbReference type="SAM" id="MobiDB-lite"/>
    </source>
</evidence>
<dbReference type="SMART" id="SM00827">
    <property type="entry name" value="PKS_AT"/>
    <property type="match status" value="1"/>
</dbReference>
<dbReference type="GO" id="GO:0017000">
    <property type="term" value="P:antibiotic biosynthetic process"/>
    <property type="evidence" value="ECO:0007669"/>
    <property type="project" value="UniProtKB-KW"/>
</dbReference>
<evidence type="ECO:0000256" key="2">
    <source>
        <dbReference type="ARBA" id="ARBA00022679"/>
    </source>
</evidence>
<dbReference type="InterPro" id="IPR050858">
    <property type="entry name" value="Mal-CoA-ACP_Trans/PKS_FabD"/>
</dbReference>
<keyword evidence="9" id="KW-1185">Reference proteome</keyword>
<name>A0A387HB48_9ACTN</name>
<dbReference type="Pfam" id="PF00550">
    <property type="entry name" value="PP-binding"/>
    <property type="match status" value="1"/>
</dbReference>
<dbReference type="OrthoDB" id="4286171at2"/>
<proteinExistence type="predicted"/>
<sequence>MSPRAAVMFPGQGAYLPGVLAERARHFPRAVDVLDTIDAVAAEHGLEPVTPLVLERDATPLEDLLAKNSDQLDLAIYAVNATAFEILSGLGLQADVLVGHSFGEFAALSASGAVSVADVAHMACTRTAAFHRADPAEGGLLALDIPAWRAKHLVGLLDDPGLHLAIDNGPGQTVVSGHLAALEAAEEVAVKLGFRATRLRARYAFHNPLLHGAADIFRGATADVPLAKPRTPVFSPVLSRYVRTVDDVREVIGQNMVAPVHFYDALLLLFRTGTSVFVEAGARQALTGIVRSSLPSAALATPLLPSRGDIDGIITSLTEAGFQVSWRRTATGPVPDVTSDSEAVPEARPTASGQETLPGRDGVLVELAELYAQDLGFPVEMLTPDIDLEADLGVDSAKQLALFQRVRTQYGLAEPPAERRVRATTLDKIAELVEEQRR</sequence>
<evidence type="ECO:0000256" key="1">
    <source>
        <dbReference type="ARBA" id="ARBA00013258"/>
    </source>
</evidence>
<dbReference type="InterPro" id="IPR016035">
    <property type="entry name" value="Acyl_Trfase/lysoPLipase"/>
</dbReference>
<dbReference type="EMBL" id="CP032698">
    <property type="protein sequence ID" value="AYG77997.1"/>
    <property type="molecule type" value="Genomic_DNA"/>
</dbReference>
<dbReference type="Gene3D" id="3.40.366.10">
    <property type="entry name" value="Malonyl-Coenzyme A Acyl Carrier Protein, domain 2"/>
    <property type="match status" value="1"/>
</dbReference>
<dbReference type="InterPro" id="IPR001227">
    <property type="entry name" value="Ac_transferase_dom_sf"/>
</dbReference>
<dbReference type="SUPFAM" id="SSF55048">
    <property type="entry name" value="Probable ACP-binding domain of malonyl-CoA ACP transacylase"/>
    <property type="match status" value="1"/>
</dbReference>
<dbReference type="PROSITE" id="PS50075">
    <property type="entry name" value="CARRIER"/>
    <property type="match status" value="1"/>
</dbReference>
<comment type="catalytic activity">
    <reaction evidence="5">
        <text>holo-[ACP] + malonyl-CoA = malonyl-[ACP] + CoA</text>
        <dbReference type="Rhea" id="RHEA:41792"/>
        <dbReference type="Rhea" id="RHEA-COMP:9623"/>
        <dbReference type="Rhea" id="RHEA-COMP:9685"/>
        <dbReference type="ChEBI" id="CHEBI:57287"/>
        <dbReference type="ChEBI" id="CHEBI:57384"/>
        <dbReference type="ChEBI" id="CHEBI:64479"/>
        <dbReference type="ChEBI" id="CHEBI:78449"/>
        <dbReference type="EC" id="2.3.1.39"/>
    </reaction>
</comment>
<dbReference type="InterPro" id="IPR036736">
    <property type="entry name" value="ACP-like_sf"/>
</dbReference>
<dbReference type="InterPro" id="IPR016036">
    <property type="entry name" value="Malonyl_transacylase_ACP-bd"/>
</dbReference>
<dbReference type="EC" id="2.3.1.39" evidence="1"/>
<evidence type="ECO:0000256" key="5">
    <source>
        <dbReference type="ARBA" id="ARBA00048462"/>
    </source>
</evidence>
<dbReference type="SUPFAM" id="SSF47336">
    <property type="entry name" value="ACP-like"/>
    <property type="match status" value="1"/>
</dbReference>
<evidence type="ECO:0000313" key="9">
    <source>
        <dbReference type="Proteomes" id="UP000271554"/>
    </source>
</evidence>
<evidence type="ECO:0000256" key="3">
    <source>
        <dbReference type="ARBA" id="ARBA00023194"/>
    </source>
</evidence>
<feature type="region of interest" description="Disordered" evidence="6">
    <location>
        <begin position="331"/>
        <end position="358"/>
    </location>
</feature>
<dbReference type="Pfam" id="PF00698">
    <property type="entry name" value="Acyl_transf_1"/>
    <property type="match status" value="1"/>
</dbReference>
<dbReference type="PANTHER" id="PTHR42681:SF1">
    <property type="entry name" value="MALONYL-COA-ACYL CARRIER PROTEIN TRANSACYLASE, MITOCHONDRIAL"/>
    <property type="match status" value="1"/>
</dbReference>
<protein>
    <recommendedName>
        <fullName evidence="1">[acyl-carrier-protein] S-malonyltransferase</fullName>
        <ecNumber evidence="1">2.3.1.39</ecNumber>
    </recommendedName>
</protein>
<dbReference type="GO" id="GO:0005829">
    <property type="term" value="C:cytosol"/>
    <property type="evidence" value="ECO:0007669"/>
    <property type="project" value="TreeGrafter"/>
</dbReference>
<keyword evidence="2 8" id="KW-0808">Transferase</keyword>